<evidence type="ECO:0000313" key="2">
    <source>
        <dbReference type="Proteomes" id="UP001157502"/>
    </source>
</evidence>
<dbReference type="Proteomes" id="UP001157502">
    <property type="component" value="Chromosome 16"/>
</dbReference>
<dbReference type="EMBL" id="CM055743">
    <property type="protein sequence ID" value="KAJ8000382.1"/>
    <property type="molecule type" value="Genomic_DNA"/>
</dbReference>
<sequence length="78" mass="8778">MATTGSLSLILYTVWSMVGMATPWRPPQQVYTVIKMQQTNPKATGAGARHRSTAWTFPNASRYKFRGPDLVWLTHLVV</sequence>
<accession>A0ACC2G9X6</accession>
<comment type="caution">
    <text evidence="1">The sequence shown here is derived from an EMBL/GenBank/DDBJ whole genome shotgun (WGS) entry which is preliminary data.</text>
</comment>
<evidence type="ECO:0000313" key="1">
    <source>
        <dbReference type="EMBL" id="KAJ8000382.1"/>
    </source>
</evidence>
<name>A0ACC2G9X6_DALPE</name>
<proteinExistence type="predicted"/>
<protein>
    <submittedName>
        <fullName evidence="1">Uncharacterized protein</fullName>
    </submittedName>
</protein>
<gene>
    <name evidence="1" type="ORF">DPEC_G00204240</name>
</gene>
<reference evidence="1" key="1">
    <citation type="submission" date="2021-05" db="EMBL/GenBank/DDBJ databases">
        <authorList>
            <person name="Pan Q."/>
            <person name="Jouanno E."/>
            <person name="Zahm M."/>
            <person name="Klopp C."/>
            <person name="Cabau C."/>
            <person name="Louis A."/>
            <person name="Berthelot C."/>
            <person name="Parey E."/>
            <person name="Roest Crollius H."/>
            <person name="Montfort J."/>
            <person name="Robinson-Rechavi M."/>
            <person name="Bouchez O."/>
            <person name="Lampietro C."/>
            <person name="Lopez Roques C."/>
            <person name="Donnadieu C."/>
            <person name="Postlethwait J."/>
            <person name="Bobe J."/>
            <person name="Dillon D."/>
            <person name="Chandos A."/>
            <person name="von Hippel F."/>
            <person name="Guiguen Y."/>
        </authorList>
    </citation>
    <scope>NUCLEOTIDE SEQUENCE</scope>
    <source>
        <strain evidence="1">YG-Jan2019</strain>
    </source>
</reference>
<organism evidence="1 2">
    <name type="scientific">Dallia pectoralis</name>
    <name type="common">Alaska blackfish</name>
    <dbReference type="NCBI Taxonomy" id="75939"/>
    <lineage>
        <taxon>Eukaryota</taxon>
        <taxon>Metazoa</taxon>
        <taxon>Chordata</taxon>
        <taxon>Craniata</taxon>
        <taxon>Vertebrata</taxon>
        <taxon>Euteleostomi</taxon>
        <taxon>Actinopterygii</taxon>
        <taxon>Neopterygii</taxon>
        <taxon>Teleostei</taxon>
        <taxon>Protacanthopterygii</taxon>
        <taxon>Esociformes</taxon>
        <taxon>Umbridae</taxon>
        <taxon>Dallia</taxon>
    </lineage>
</organism>
<keyword evidence="2" id="KW-1185">Reference proteome</keyword>